<gene>
    <name evidence="1" type="ORF">M9H77_35790</name>
</gene>
<dbReference type="Proteomes" id="UP001060085">
    <property type="component" value="Linkage Group LG08"/>
</dbReference>
<organism evidence="1 2">
    <name type="scientific">Catharanthus roseus</name>
    <name type="common">Madagascar periwinkle</name>
    <name type="synonym">Vinca rosea</name>
    <dbReference type="NCBI Taxonomy" id="4058"/>
    <lineage>
        <taxon>Eukaryota</taxon>
        <taxon>Viridiplantae</taxon>
        <taxon>Streptophyta</taxon>
        <taxon>Embryophyta</taxon>
        <taxon>Tracheophyta</taxon>
        <taxon>Spermatophyta</taxon>
        <taxon>Magnoliopsida</taxon>
        <taxon>eudicotyledons</taxon>
        <taxon>Gunneridae</taxon>
        <taxon>Pentapetalae</taxon>
        <taxon>asterids</taxon>
        <taxon>lamiids</taxon>
        <taxon>Gentianales</taxon>
        <taxon>Apocynaceae</taxon>
        <taxon>Rauvolfioideae</taxon>
        <taxon>Vinceae</taxon>
        <taxon>Catharanthinae</taxon>
        <taxon>Catharanthus</taxon>
    </lineage>
</organism>
<protein>
    <submittedName>
        <fullName evidence="1">Uncharacterized protein</fullName>
    </submittedName>
</protein>
<proteinExistence type="predicted"/>
<keyword evidence="2" id="KW-1185">Reference proteome</keyword>
<sequence>MPTWEHLGKTIPSSTLSFVNVVINRKIKKKNLNIDYCWRKAPSGFVKLHFDACLDQNGNMVSDVLTRDAIGEIICAWIERDVAEKAFKADAELALLALKVAQNRGYSKAIFEGDALHIVRTLNGHAVKMDWIGIPIIEVALRILASKPQWSHLSSTYPLLYM</sequence>
<comment type="caution">
    <text evidence="1">The sequence shown here is derived from an EMBL/GenBank/DDBJ whole genome shotgun (WGS) entry which is preliminary data.</text>
</comment>
<accession>A0ACB9ZQS9</accession>
<evidence type="ECO:0000313" key="1">
    <source>
        <dbReference type="EMBL" id="KAI5649785.1"/>
    </source>
</evidence>
<reference evidence="2" key="1">
    <citation type="journal article" date="2023" name="Nat. Plants">
        <title>Single-cell RNA sequencing provides a high-resolution roadmap for understanding the multicellular compartmentation of specialized metabolism.</title>
        <authorList>
            <person name="Sun S."/>
            <person name="Shen X."/>
            <person name="Li Y."/>
            <person name="Li Y."/>
            <person name="Wang S."/>
            <person name="Li R."/>
            <person name="Zhang H."/>
            <person name="Shen G."/>
            <person name="Guo B."/>
            <person name="Wei J."/>
            <person name="Xu J."/>
            <person name="St-Pierre B."/>
            <person name="Chen S."/>
            <person name="Sun C."/>
        </authorList>
    </citation>
    <scope>NUCLEOTIDE SEQUENCE [LARGE SCALE GENOMIC DNA]</scope>
</reference>
<dbReference type="EMBL" id="CM044708">
    <property type="protein sequence ID" value="KAI5649785.1"/>
    <property type="molecule type" value="Genomic_DNA"/>
</dbReference>
<name>A0ACB9ZQS9_CATRO</name>
<evidence type="ECO:0000313" key="2">
    <source>
        <dbReference type="Proteomes" id="UP001060085"/>
    </source>
</evidence>